<protein>
    <submittedName>
        <fullName evidence="1">Uncharacterized protein</fullName>
    </submittedName>
</protein>
<dbReference type="EMBL" id="SNRY01011577">
    <property type="protein sequence ID" value="KAA6304362.1"/>
    <property type="molecule type" value="Genomic_DNA"/>
</dbReference>
<accession>A0A5J4P509</accession>
<evidence type="ECO:0000313" key="1">
    <source>
        <dbReference type="EMBL" id="KAA6304362.1"/>
    </source>
</evidence>
<name>A0A5J4P509_9ZZZZ</name>
<feature type="non-terminal residue" evidence="1">
    <location>
        <position position="1"/>
    </location>
</feature>
<proteinExistence type="predicted"/>
<dbReference type="AlphaFoldDB" id="A0A5J4P509"/>
<reference evidence="1" key="1">
    <citation type="submission" date="2019-03" db="EMBL/GenBank/DDBJ databases">
        <title>Single cell metagenomics reveals metabolic interactions within the superorganism composed of flagellate Streblomastix strix and complex community of Bacteroidetes bacteria on its surface.</title>
        <authorList>
            <person name="Treitli S.C."/>
            <person name="Kolisko M."/>
            <person name="Husnik F."/>
            <person name="Keeling P."/>
            <person name="Hampl V."/>
        </authorList>
    </citation>
    <scope>NUCLEOTIDE SEQUENCE</scope>
    <source>
        <strain evidence="1">STM</strain>
    </source>
</reference>
<sequence length="131" mass="15408">DTTLYTDYHRNLRNKGVIIKTAVRYIDNNRDGLLKKYKKFETFNEQFQVNDENLLTEMKQLAAKEGIVFNEKEYNISLSLIGTQLKALISRDVWDMNEYYRVINTINPSVVRAVEILKLGEYEKILKVNVN</sequence>
<organism evidence="1">
    <name type="scientific">termite gut metagenome</name>
    <dbReference type="NCBI Taxonomy" id="433724"/>
    <lineage>
        <taxon>unclassified sequences</taxon>
        <taxon>metagenomes</taxon>
        <taxon>organismal metagenomes</taxon>
    </lineage>
</organism>
<gene>
    <name evidence="1" type="ORF">EZS27_043991</name>
</gene>
<comment type="caution">
    <text evidence="1">The sequence shown here is derived from an EMBL/GenBank/DDBJ whole genome shotgun (WGS) entry which is preliminary data.</text>
</comment>